<protein>
    <submittedName>
        <fullName evidence="1">Uncharacterized protein</fullName>
    </submittedName>
</protein>
<accession>A0ABS1QKL6</accession>
<dbReference type="Proteomes" id="UP000661696">
    <property type="component" value="Unassembled WGS sequence"/>
</dbReference>
<dbReference type="RefSeq" id="WP_202094188.1">
    <property type="nucleotide sequence ID" value="NZ_JAELVM010000003.1"/>
</dbReference>
<evidence type="ECO:0000313" key="2">
    <source>
        <dbReference type="Proteomes" id="UP000661696"/>
    </source>
</evidence>
<proteinExistence type="predicted"/>
<reference evidence="1 2" key="1">
    <citation type="submission" date="2020-12" db="EMBL/GenBank/DDBJ databases">
        <title>Chryseobacterium endoalhailicus sp. nov., isolated from seed of leguminous plant.</title>
        <authorList>
            <person name="Zhang X."/>
        </authorList>
    </citation>
    <scope>NUCLEOTIDE SEQUENCE [LARGE SCALE GENOMIC DNA]</scope>
    <source>
        <strain evidence="1 2">L7</strain>
    </source>
</reference>
<comment type="caution">
    <text evidence="1">The sequence shown here is derived from an EMBL/GenBank/DDBJ whole genome shotgun (WGS) entry which is preliminary data.</text>
</comment>
<dbReference type="EMBL" id="JAELVM010000003">
    <property type="protein sequence ID" value="MBL1223169.1"/>
    <property type="molecule type" value="Genomic_DNA"/>
</dbReference>
<sequence length="162" mass="17092">MTFFLLFFAAAANAQIGVERESVRGSGILDFAEGQDKGIIIPILSTSVNLNPSPGTILMHQSVIKGITGSGPLNLSGTGDTSMVTYNSSAPRASGVNHIIIGNSSSSVSGGALIFEAEDKALILPYVSNVEQMPSPYPGTICYDVNSKSFAVFDGKVWNFWK</sequence>
<name>A0ABS1QKL6_9FLAO</name>
<keyword evidence="2" id="KW-1185">Reference proteome</keyword>
<gene>
    <name evidence="1" type="ORF">JET18_20155</name>
</gene>
<organism evidence="1 2">
    <name type="scientific">Chryseobacterium endalhagicum</name>
    <dbReference type="NCBI Taxonomy" id="2797638"/>
    <lineage>
        <taxon>Bacteria</taxon>
        <taxon>Pseudomonadati</taxon>
        <taxon>Bacteroidota</taxon>
        <taxon>Flavobacteriia</taxon>
        <taxon>Flavobacteriales</taxon>
        <taxon>Weeksellaceae</taxon>
        <taxon>Chryseobacterium group</taxon>
        <taxon>Chryseobacterium</taxon>
    </lineage>
</organism>
<evidence type="ECO:0000313" key="1">
    <source>
        <dbReference type="EMBL" id="MBL1223169.1"/>
    </source>
</evidence>